<dbReference type="PANTHER" id="PTHR32175:SF26">
    <property type="entry name" value="PROTEIN, PUTATIVE, EXPRESSED-RELATED"/>
    <property type="match status" value="1"/>
</dbReference>
<evidence type="ECO:0000256" key="2">
    <source>
        <dbReference type="SAM" id="SignalP"/>
    </source>
</evidence>
<protein>
    <recommendedName>
        <fullName evidence="5">Sulfotransferase domain-containing protein</fullName>
    </recommendedName>
</protein>
<dbReference type="Gene3D" id="3.40.50.300">
    <property type="entry name" value="P-loop containing nucleotide triphosphate hydrolases"/>
    <property type="match status" value="1"/>
</dbReference>
<evidence type="ECO:0000256" key="1">
    <source>
        <dbReference type="SAM" id="MobiDB-lite"/>
    </source>
</evidence>
<feature type="compositionally biased region" description="Basic residues" evidence="1">
    <location>
        <begin position="218"/>
        <end position="228"/>
    </location>
</feature>
<feature type="chain" id="PRO_5035208541" description="Sulfotransferase domain-containing protein" evidence="2">
    <location>
        <begin position="17"/>
        <end position="386"/>
    </location>
</feature>
<reference evidence="3" key="1">
    <citation type="submission" date="2021-11" db="EMBL/GenBank/DDBJ databases">
        <authorList>
            <consortium name="Genoscope - CEA"/>
            <person name="William W."/>
        </authorList>
    </citation>
    <scope>NUCLEOTIDE SEQUENCE</scope>
</reference>
<keyword evidence="4" id="KW-1185">Reference proteome</keyword>
<evidence type="ECO:0000313" key="4">
    <source>
        <dbReference type="Proteomes" id="UP000789595"/>
    </source>
</evidence>
<organism evidence="3 4">
    <name type="scientific">Pelagomonas calceolata</name>
    <dbReference type="NCBI Taxonomy" id="35677"/>
    <lineage>
        <taxon>Eukaryota</taxon>
        <taxon>Sar</taxon>
        <taxon>Stramenopiles</taxon>
        <taxon>Ochrophyta</taxon>
        <taxon>Pelagophyceae</taxon>
        <taxon>Pelagomonadales</taxon>
        <taxon>Pelagomonadaceae</taxon>
        <taxon>Pelagomonas</taxon>
    </lineage>
</organism>
<comment type="caution">
    <text evidence="3">The sequence shown here is derived from an EMBL/GenBank/DDBJ whole genome shotgun (WGS) entry which is preliminary data.</text>
</comment>
<feature type="signal peptide" evidence="2">
    <location>
        <begin position="1"/>
        <end position="16"/>
    </location>
</feature>
<dbReference type="OrthoDB" id="2015035at2759"/>
<accession>A0A8J2SVZ5</accession>
<sequence length="386" mass="43972">MRRITLAACTLAAAAAASREVHKLRAAQSACTLNRTRGPEPTKRFVVFTKQRSGSRWFVNALALRSNGTFQTHIPEIEFRGFGLREIRRAKGAYAACHSKSPSKRCSCAMRRFFHVHAHSGPGYQDERNRSMGAPLRVGGCPAKDTKECHVGYKWMVDTADTGHRRGNHHAIPYKYDKKRPPEFTAVAASICEMRIPYIFMWRKNTLRRMISNAATRHTTKRAKRKHIDPHAHAASARDAQKLARYRPKLNTRNLLTDLNQAQIEQRNVVKLFEYHCGSDAPRRQYWYEDLIDASPKSTAAWAKVLYQLGAWPRVDVERVKRLRRAEAKGAGLVTSFRNAHAPQVMIHGSKPISATIGNYDAVYRVLKGTPHEWMLERHLEPKSSR</sequence>
<dbReference type="PANTHER" id="PTHR32175">
    <property type="entry name" value="PROTEIN, PUTATIVE, EXPRESSED-RELATED"/>
    <property type="match status" value="1"/>
</dbReference>
<gene>
    <name evidence="3" type="ORF">PECAL_5P20930</name>
</gene>
<proteinExistence type="predicted"/>
<evidence type="ECO:0008006" key="5">
    <source>
        <dbReference type="Google" id="ProtNLM"/>
    </source>
</evidence>
<dbReference type="Proteomes" id="UP000789595">
    <property type="component" value="Unassembled WGS sequence"/>
</dbReference>
<dbReference type="EMBL" id="CAKKNE010000005">
    <property type="protein sequence ID" value="CAH0377555.1"/>
    <property type="molecule type" value="Genomic_DNA"/>
</dbReference>
<name>A0A8J2SVZ5_9STRA</name>
<dbReference type="InterPro" id="IPR052796">
    <property type="entry name" value="Nod_factor_sulfotransferase"/>
</dbReference>
<feature type="region of interest" description="Disordered" evidence="1">
    <location>
        <begin position="217"/>
        <end position="239"/>
    </location>
</feature>
<evidence type="ECO:0000313" key="3">
    <source>
        <dbReference type="EMBL" id="CAH0377555.1"/>
    </source>
</evidence>
<dbReference type="InterPro" id="IPR027417">
    <property type="entry name" value="P-loop_NTPase"/>
</dbReference>
<keyword evidence="2" id="KW-0732">Signal</keyword>
<dbReference type="AlphaFoldDB" id="A0A8J2SVZ5"/>